<dbReference type="Gramene" id="TraesLAC1B03G00292110.1">
    <property type="protein sequence ID" value="TraesLAC1B03G00292110.1.CDS1"/>
    <property type="gene ID" value="TraesLAC1B03G00292110"/>
</dbReference>
<dbReference type="Gramene" id="TraesMAC1B03G00290770.1">
    <property type="protein sequence ID" value="TraesMAC1B03G00290770.1.CDS1"/>
    <property type="gene ID" value="TraesMAC1B03G00290770"/>
</dbReference>
<dbReference type="Gramene" id="TraesRN4A0101151800.1">
    <property type="protein sequence ID" value="TraesRN4A0101151800.1"/>
    <property type="gene ID" value="TraesRN4A0101151800"/>
</dbReference>
<dbReference type="Gramene" id="TraesNOR1B03G00293300.1">
    <property type="protein sequence ID" value="TraesNOR1B03G00293300.1.CDS1"/>
    <property type="gene ID" value="TraesNOR1B03G00293300"/>
</dbReference>
<dbReference type="Gramene" id="TraesCS7B02G084200.1">
    <property type="protein sequence ID" value="TraesCS7B02G084200.1.cds1"/>
    <property type="gene ID" value="TraesCS7B02G084200"/>
</dbReference>
<dbReference type="Gramene" id="TraesJUL1B03G00288920.1">
    <property type="protein sequence ID" value="TraesJUL1B03G00288920.1.CDS1"/>
    <property type="gene ID" value="TraesJUL1B03G00288920"/>
</dbReference>
<dbReference type="Gramene" id="TraesSTA1B03G00287500.1">
    <property type="protein sequence ID" value="TraesSTA1B03G00287500.1.CDS1"/>
    <property type="gene ID" value="TraesSTA1B03G00287500"/>
</dbReference>
<evidence type="ECO:0000256" key="1">
    <source>
        <dbReference type="SAM" id="MobiDB-lite"/>
    </source>
</evidence>
<sequence length="87" mass="10010">MASSGSRTRPACADQEDMPKTWMEASLDKEKEKDVHTPSCWCADVCKLKVSTDRNKSWTEGRRFFVCPNYAHDRRRPTNAYDIPPVC</sequence>
<dbReference type="AlphaFoldDB" id="A0A341YAR4"/>
<dbReference type="Gramene" id="TraesSYM1B03G00295590.1">
    <property type="protein sequence ID" value="TraesSYM1B03G00295590.1.CDS1"/>
    <property type="gene ID" value="TraesSYM1B03G00295590"/>
</dbReference>
<dbReference type="Gramene" id="TraesPARA_EIv1.0_0160110.1">
    <property type="protein sequence ID" value="TraesPARA_EIv1.0_0160110.1.CDS1"/>
    <property type="gene ID" value="TraesPARA_EIv1.0_0160110"/>
</dbReference>
<dbReference type="Gramene" id="TraesCS1B02G199800.1">
    <property type="protein sequence ID" value="TraesCS1B02G199800.1.cds1"/>
    <property type="gene ID" value="TraesCS1B02G199800"/>
</dbReference>
<protein>
    <submittedName>
        <fullName evidence="2">Uncharacterized protein</fullName>
    </submittedName>
</protein>
<evidence type="ECO:0000313" key="2">
    <source>
        <dbReference type="EnsemblPlants" id="TraesCS1B02G199800.1.cds1"/>
    </source>
</evidence>
<dbReference type="EnsemblPlants" id="TraesCS1B02G199800.1">
    <property type="protein sequence ID" value="TraesCS1B02G199800.1.cds1"/>
    <property type="gene ID" value="TraesCS1B02G199800"/>
</dbReference>
<dbReference type="Gramene" id="TraesCLE_scaffold_101969_01G000200.1">
    <property type="protein sequence ID" value="TraesCLE_scaffold_101969_01G000200.1"/>
    <property type="gene ID" value="TraesCLE_scaffold_101969_01G000200"/>
</dbReference>
<reference evidence="2" key="1">
    <citation type="submission" date="2018-08" db="EMBL/GenBank/DDBJ databases">
        <authorList>
            <person name="Rossello M."/>
        </authorList>
    </citation>
    <scope>NUCLEOTIDE SEQUENCE [LARGE SCALE GENOMIC DNA]</scope>
    <source>
        <strain evidence="2">cv. Chinese Spring</strain>
    </source>
</reference>
<dbReference type="Gramene" id="TraesRN5B0100643000.1">
    <property type="protein sequence ID" value="TraesRN5B0100643000.1"/>
    <property type="gene ID" value="TraesRN5B0100643000"/>
</dbReference>
<dbReference type="PANTHER" id="PTHR48133">
    <property type="entry name" value="GRF-TYPE DOMAIN-CONTAINING PROTEIN"/>
    <property type="match status" value="1"/>
</dbReference>
<dbReference type="Gramene" id="TraesPARA_EIv1.0_2387770.1">
    <property type="protein sequence ID" value="TraesPARA_EIv1.0_2387770.1.CDS1"/>
    <property type="gene ID" value="TraesPARA_EIv1.0_2387770"/>
</dbReference>
<reference evidence="2" key="2">
    <citation type="submission" date="2018-10" db="UniProtKB">
        <authorList>
            <consortium name="EnsemblPlants"/>
        </authorList>
    </citation>
    <scope>IDENTIFICATION</scope>
</reference>
<dbReference type="Gramene" id="TraesARI1B03G00291860.1">
    <property type="protein sequence ID" value="TraesARI1B03G00291860.1.CDS1"/>
    <property type="gene ID" value="TraesARI1B03G00291860"/>
</dbReference>
<dbReference type="Proteomes" id="UP000019116">
    <property type="component" value="Chromosome 1B"/>
</dbReference>
<accession>A0A341YAR4</accession>
<dbReference type="Gramene" id="TraesCS1B03G0129200.1">
    <property type="protein sequence ID" value="TraesCS1B03G0129200.1.CDS1"/>
    <property type="gene ID" value="TraesCS1B03G0129200"/>
</dbReference>
<dbReference type="Gramene" id="TraesRN7B0100217000.1">
    <property type="protein sequence ID" value="TraesRN7B0100217000.1"/>
    <property type="gene ID" value="TraesRN7B0100217000"/>
</dbReference>
<proteinExistence type="predicted"/>
<keyword evidence="3" id="KW-1185">Reference proteome</keyword>
<feature type="region of interest" description="Disordered" evidence="1">
    <location>
        <begin position="1"/>
        <end position="20"/>
    </location>
</feature>
<dbReference type="Gramene" id="TraesCLE_scaffold_039880_01G000200.1">
    <property type="protein sequence ID" value="TraesCLE_scaffold_039880_01G000200.1"/>
    <property type="gene ID" value="TraesCLE_scaffold_039880_01G000200"/>
</dbReference>
<organism evidence="2">
    <name type="scientific">Triticum aestivum</name>
    <name type="common">Wheat</name>
    <dbReference type="NCBI Taxonomy" id="4565"/>
    <lineage>
        <taxon>Eukaryota</taxon>
        <taxon>Viridiplantae</taxon>
        <taxon>Streptophyta</taxon>
        <taxon>Embryophyta</taxon>
        <taxon>Tracheophyta</taxon>
        <taxon>Spermatophyta</taxon>
        <taxon>Magnoliopsida</taxon>
        <taxon>Liliopsida</taxon>
        <taxon>Poales</taxon>
        <taxon>Poaceae</taxon>
        <taxon>BOP clade</taxon>
        <taxon>Pooideae</taxon>
        <taxon>Triticodae</taxon>
        <taxon>Triticeae</taxon>
        <taxon>Triticinae</taxon>
        <taxon>Triticum</taxon>
    </lineage>
</organism>
<name>A0A341YAR4_WHEAT</name>
<dbReference type="Gramene" id="TraesROB_scaffold_010116_01G000100.1">
    <property type="protein sequence ID" value="TraesROB_scaffold_010116_01G000100.1"/>
    <property type="gene ID" value="TraesROB_scaffold_010116_01G000100"/>
</dbReference>
<evidence type="ECO:0000313" key="3">
    <source>
        <dbReference type="Proteomes" id="UP000019116"/>
    </source>
</evidence>
<dbReference type="Gramene" id="TraesRN1B0100585600.1">
    <property type="protein sequence ID" value="TraesRN1B0100585600.1"/>
    <property type="gene ID" value="TraesRN1B0100585600"/>
</dbReference>
<dbReference type="Gramene" id="TraesCS7B03G0224800.1">
    <property type="protein sequence ID" value="TraesCS7B03G0224800.1.CDS1"/>
    <property type="gene ID" value="TraesCS7B03G0224800"/>
</dbReference>
<dbReference type="Gramene" id="TraesCS1B03G0585200.1">
    <property type="protein sequence ID" value="TraesCS1B03G0585200.1.CDS1"/>
    <property type="gene ID" value="TraesCS1B03G0585200"/>
</dbReference>
<dbReference type="Gramene" id="TraesJAG1B03G00288690.1">
    <property type="protein sequence ID" value="TraesJAG1B03G00288690.1.CDS1"/>
    <property type="gene ID" value="TraesJAG1B03G00288690"/>
</dbReference>
<dbReference type="Proteomes" id="UP000019116">
    <property type="component" value="Chromosome 7B"/>
</dbReference>
<dbReference type="EnsemblPlants" id="TraesCS7B02G084200.1">
    <property type="protein sequence ID" value="TraesCS7B02G084200.1.cds1"/>
    <property type="gene ID" value="TraesCS7B02G084200"/>
</dbReference>
<dbReference type="PANTHER" id="PTHR48133:SF1">
    <property type="entry name" value="BOWMAN-BIRK SERINE PROTEASE INHIBITORS FAMILY DOMAIN-CONTAINING PROTEIN"/>
    <property type="match status" value="1"/>
</dbReference>
<dbReference type="Gramene" id="TraesLDM1B03G00288790.1">
    <property type="protein sequence ID" value="TraesLDM1B03G00288790.1.CDS1"/>
    <property type="gene ID" value="TraesLDM1B03G00288790"/>
</dbReference>